<organism evidence="7 8">
    <name type="scientific">Bombyx mandarina</name>
    <name type="common">Wild silk moth</name>
    <name type="synonym">Wild silkworm</name>
    <dbReference type="NCBI Taxonomy" id="7092"/>
    <lineage>
        <taxon>Eukaryota</taxon>
        <taxon>Metazoa</taxon>
        <taxon>Ecdysozoa</taxon>
        <taxon>Arthropoda</taxon>
        <taxon>Hexapoda</taxon>
        <taxon>Insecta</taxon>
        <taxon>Pterygota</taxon>
        <taxon>Neoptera</taxon>
        <taxon>Endopterygota</taxon>
        <taxon>Lepidoptera</taxon>
        <taxon>Glossata</taxon>
        <taxon>Ditrysia</taxon>
        <taxon>Bombycoidea</taxon>
        <taxon>Bombycidae</taxon>
        <taxon>Bombycinae</taxon>
        <taxon>Bombyx</taxon>
    </lineage>
</organism>
<feature type="signal peptide" evidence="6">
    <location>
        <begin position="1"/>
        <end position="19"/>
    </location>
</feature>
<dbReference type="AlphaFoldDB" id="A0A6J2JJG3"/>
<gene>
    <name evidence="8" type="primary">LOC114242456</name>
</gene>
<evidence type="ECO:0000256" key="6">
    <source>
        <dbReference type="SAM" id="SignalP"/>
    </source>
</evidence>
<name>A0A6J2JJG3_BOMMA</name>
<sequence>MKLLLVLAICVLAIPRNSGAVSLVTSRDRYLQVIYDAVNTEDYGTAVTSSVHLKRETRGDVIVKAVNKLIEDGKRNILEFAYKLWKFDEGQQIVKELFPAQFKLIFSGNLVKIITIRDDLALKLAGAADELNDRAAYGDGSDKTSENISWKFVPIWEDNRVYFKIFNIRRRQYLKLGVDADGENDHAVFGDNFADTRRHEWYLKPVQLNGKLLFYIYNRQYNQGLKLSRTADSAGDRRAYSNAGEVDGQPELFGWSIVSFY</sequence>
<evidence type="ECO:0000256" key="3">
    <source>
        <dbReference type="ARBA" id="ARBA00022729"/>
    </source>
</evidence>
<keyword evidence="4" id="KW-0449">Lipoprotein</keyword>
<dbReference type="Pfam" id="PF03260">
    <property type="entry name" value="Lipoprotein_11"/>
    <property type="match status" value="1"/>
</dbReference>
<evidence type="ECO:0000256" key="2">
    <source>
        <dbReference type="ARBA" id="ARBA00022525"/>
    </source>
</evidence>
<evidence type="ECO:0000256" key="1">
    <source>
        <dbReference type="ARBA" id="ARBA00004613"/>
    </source>
</evidence>
<dbReference type="GeneID" id="114242456"/>
<dbReference type="OrthoDB" id="7401160at2759"/>
<comment type="similarity">
    <text evidence="5">Belongs to the 30 kDa lipoprotein family.</text>
</comment>
<comment type="subcellular location">
    <subcellularLocation>
        <location evidence="1">Secreted</location>
    </subcellularLocation>
</comment>
<proteinExistence type="inferred from homology"/>
<dbReference type="Proteomes" id="UP000504629">
    <property type="component" value="Unplaced"/>
</dbReference>
<dbReference type="InterPro" id="IPR004943">
    <property type="entry name" value="Lipoprotein_11"/>
</dbReference>
<evidence type="ECO:0000313" key="8">
    <source>
        <dbReference type="RefSeq" id="XP_028029418.1"/>
    </source>
</evidence>
<evidence type="ECO:0000256" key="4">
    <source>
        <dbReference type="ARBA" id="ARBA00023288"/>
    </source>
</evidence>
<dbReference type="KEGG" id="bman:114242456"/>
<dbReference type="Gene3D" id="2.80.10.50">
    <property type="match status" value="1"/>
</dbReference>
<keyword evidence="3 6" id="KW-0732">Signal</keyword>
<dbReference type="InterPro" id="IPR042046">
    <property type="entry name" value="Lipoprotein_11_N"/>
</dbReference>
<keyword evidence="2" id="KW-0964">Secreted</keyword>
<feature type="chain" id="PRO_5026889088" evidence="6">
    <location>
        <begin position="20"/>
        <end position="261"/>
    </location>
</feature>
<accession>A0A6J2JJG3</accession>
<evidence type="ECO:0000313" key="7">
    <source>
        <dbReference type="Proteomes" id="UP000504629"/>
    </source>
</evidence>
<keyword evidence="7" id="KW-1185">Reference proteome</keyword>
<dbReference type="GO" id="GO:0005576">
    <property type="term" value="C:extracellular region"/>
    <property type="evidence" value="ECO:0007669"/>
    <property type="project" value="UniProtKB-SubCell"/>
</dbReference>
<protein>
    <submittedName>
        <fullName evidence="8">Microvitellogenin-like</fullName>
    </submittedName>
</protein>
<evidence type="ECO:0000256" key="5">
    <source>
        <dbReference type="ARBA" id="ARBA00024024"/>
    </source>
</evidence>
<reference evidence="8" key="1">
    <citation type="submission" date="2025-08" db="UniProtKB">
        <authorList>
            <consortium name="RefSeq"/>
        </authorList>
    </citation>
    <scope>IDENTIFICATION</scope>
    <source>
        <tissue evidence="8">Silk gland</tissue>
    </source>
</reference>
<dbReference type="Gene3D" id="1.10.10.2400">
    <property type="entry name" value="Lepidopteran low molecular weight (30 kD) lipoprotein, N-terminal domain"/>
    <property type="match status" value="1"/>
</dbReference>
<dbReference type="RefSeq" id="XP_028029418.1">
    <property type="nucleotide sequence ID" value="XM_028173617.1"/>
</dbReference>